<evidence type="ECO:0000256" key="3">
    <source>
        <dbReference type="ARBA" id="ARBA00022475"/>
    </source>
</evidence>
<comment type="caution">
    <text evidence="8">The sequence shown here is derived from an EMBL/GenBank/DDBJ whole genome shotgun (WGS) entry which is preliminary data.</text>
</comment>
<evidence type="ECO:0000256" key="7">
    <source>
        <dbReference type="SAM" id="Phobius"/>
    </source>
</evidence>
<dbReference type="EMBL" id="MFKK01000035">
    <property type="protein sequence ID" value="OGG39778.1"/>
    <property type="molecule type" value="Genomic_DNA"/>
</dbReference>
<dbReference type="PANTHER" id="PTHR33452">
    <property type="entry name" value="OXIDOREDUCTASE CATD-RELATED"/>
    <property type="match status" value="1"/>
</dbReference>
<evidence type="ECO:0000256" key="4">
    <source>
        <dbReference type="ARBA" id="ARBA00022692"/>
    </source>
</evidence>
<feature type="transmembrane region" description="Helical" evidence="7">
    <location>
        <begin position="82"/>
        <end position="99"/>
    </location>
</feature>
<evidence type="ECO:0000313" key="9">
    <source>
        <dbReference type="Proteomes" id="UP000176996"/>
    </source>
</evidence>
<keyword evidence="6 7" id="KW-0472">Membrane</keyword>
<organism evidence="8 9">
    <name type="scientific">Candidatus Jorgensenbacteria bacterium RIFCSPLOWO2_01_FULL_45_25b</name>
    <dbReference type="NCBI Taxonomy" id="1798471"/>
    <lineage>
        <taxon>Bacteria</taxon>
        <taxon>Candidatus Joergenseniibacteriota</taxon>
    </lineage>
</organism>
<keyword evidence="3" id="KW-1003">Cell membrane</keyword>
<dbReference type="STRING" id="1798471.A3A21_02385"/>
<gene>
    <name evidence="8" type="ORF">A3A21_02385</name>
</gene>
<dbReference type="AlphaFoldDB" id="A0A1F6BSH3"/>
<dbReference type="Proteomes" id="UP000176996">
    <property type="component" value="Unassembled WGS sequence"/>
</dbReference>
<keyword evidence="5 7" id="KW-1133">Transmembrane helix</keyword>
<name>A0A1F6BSH3_9BACT</name>
<accession>A0A1F6BSH3</accession>
<protein>
    <recommendedName>
        <fullName evidence="10">DoxX family protein</fullName>
    </recommendedName>
</protein>
<dbReference type="InterPro" id="IPR051907">
    <property type="entry name" value="DoxX-like_oxidoreductase"/>
</dbReference>
<feature type="transmembrane region" description="Helical" evidence="7">
    <location>
        <begin position="56"/>
        <end position="76"/>
    </location>
</feature>
<sequence>MCYHVSMIQPLFVFGDYGVLILRVALGIILVAHGLPKLRDLKSTGEWMGSVGFKPGAFWALVVGLVEAVGGVMIIFGILTQIVSAFVAIQFVVIFLTVKRKASFEDKEKDLLILAGALLLLVSTSGAYSVDEALGWIFY</sequence>
<feature type="transmembrane region" description="Helical" evidence="7">
    <location>
        <begin position="17"/>
        <end position="35"/>
    </location>
</feature>
<evidence type="ECO:0000256" key="1">
    <source>
        <dbReference type="ARBA" id="ARBA00004651"/>
    </source>
</evidence>
<feature type="transmembrane region" description="Helical" evidence="7">
    <location>
        <begin position="111"/>
        <end position="130"/>
    </location>
</feature>
<comment type="similarity">
    <text evidence="2">Belongs to the DoxX family.</text>
</comment>
<evidence type="ECO:0000256" key="5">
    <source>
        <dbReference type="ARBA" id="ARBA00022989"/>
    </source>
</evidence>
<evidence type="ECO:0000256" key="6">
    <source>
        <dbReference type="ARBA" id="ARBA00023136"/>
    </source>
</evidence>
<keyword evidence="4 7" id="KW-0812">Transmembrane</keyword>
<dbReference type="Pfam" id="PF07681">
    <property type="entry name" value="DoxX"/>
    <property type="match status" value="1"/>
</dbReference>
<evidence type="ECO:0000313" key="8">
    <source>
        <dbReference type="EMBL" id="OGG39778.1"/>
    </source>
</evidence>
<dbReference type="PANTHER" id="PTHR33452:SF1">
    <property type="entry name" value="INNER MEMBRANE PROTEIN YPHA-RELATED"/>
    <property type="match status" value="1"/>
</dbReference>
<proteinExistence type="inferred from homology"/>
<evidence type="ECO:0008006" key="10">
    <source>
        <dbReference type="Google" id="ProtNLM"/>
    </source>
</evidence>
<evidence type="ECO:0000256" key="2">
    <source>
        <dbReference type="ARBA" id="ARBA00006679"/>
    </source>
</evidence>
<dbReference type="GO" id="GO:0005886">
    <property type="term" value="C:plasma membrane"/>
    <property type="evidence" value="ECO:0007669"/>
    <property type="project" value="UniProtKB-SubCell"/>
</dbReference>
<dbReference type="InterPro" id="IPR032808">
    <property type="entry name" value="DoxX"/>
</dbReference>
<reference evidence="8 9" key="1">
    <citation type="journal article" date="2016" name="Nat. Commun.">
        <title>Thousands of microbial genomes shed light on interconnected biogeochemical processes in an aquifer system.</title>
        <authorList>
            <person name="Anantharaman K."/>
            <person name="Brown C.T."/>
            <person name="Hug L.A."/>
            <person name="Sharon I."/>
            <person name="Castelle C.J."/>
            <person name="Probst A.J."/>
            <person name="Thomas B.C."/>
            <person name="Singh A."/>
            <person name="Wilkins M.J."/>
            <person name="Karaoz U."/>
            <person name="Brodie E.L."/>
            <person name="Williams K.H."/>
            <person name="Hubbard S.S."/>
            <person name="Banfield J.F."/>
        </authorList>
    </citation>
    <scope>NUCLEOTIDE SEQUENCE [LARGE SCALE GENOMIC DNA]</scope>
</reference>
<comment type="subcellular location">
    <subcellularLocation>
        <location evidence="1">Cell membrane</location>
        <topology evidence="1">Multi-pass membrane protein</topology>
    </subcellularLocation>
</comment>